<reference evidence="2 3" key="1">
    <citation type="submission" date="2023-10" db="EMBL/GenBank/DDBJ databases">
        <title>Holzapfeliella saturejae sp. nov. isolated from Satureja montana flowers.</title>
        <authorList>
            <person name="Alcantara C."/>
            <person name="Zuniga M."/>
            <person name="Landete J.M."/>
            <person name="Monedero V."/>
        </authorList>
    </citation>
    <scope>NUCLEOTIDE SEQUENCE [LARGE SCALE GENOMIC DNA]</scope>
    <source>
        <strain evidence="2 3">He02</strain>
    </source>
</reference>
<protein>
    <submittedName>
        <fullName evidence="2">Uncharacterized protein</fullName>
    </submittedName>
</protein>
<comment type="caution">
    <text evidence="2">The sequence shown here is derived from an EMBL/GenBank/DDBJ whole genome shotgun (WGS) entry which is preliminary data.</text>
</comment>
<dbReference type="Proteomes" id="UP001377804">
    <property type="component" value="Unassembled WGS sequence"/>
</dbReference>
<proteinExistence type="predicted"/>
<gene>
    <name evidence="2" type="ORF">R4Y45_00740</name>
</gene>
<sequence length="198" mass="22422">MNKRVLTTVFIYITIIVLLLLSMIISLNTASRILKTKSIEQQFGQSHILDLKDQLSSKQQTINTSNNNEPILLSSHFYAIKSDKLETSGDYHNIKADLSIFNTSNHLVGHFTVLNSFFVANNHVSIVDITNVNSELQPWFIQYGGYGPALKTNYNVTASFSFQAWISSFSEKDFTITANTTLNVDKSHTIEWVISDFY</sequence>
<evidence type="ECO:0000256" key="1">
    <source>
        <dbReference type="SAM" id="Phobius"/>
    </source>
</evidence>
<keyword evidence="1" id="KW-0812">Transmembrane</keyword>
<keyword evidence="1" id="KW-1133">Transmembrane helix</keyword>
<accession>A0ABU8SEH6</accession>
<name>A0ABU8SEH6_9LACO</name>
<keyword evidence="1" id="KW-0472">Membrane</keyword>
<keyword evidence="3" id="KW-1185">Reference proteome</keyword>
<evidence type="ECO:0000313" key="3">
    <source>
        <dbReference type="Proteomes" id="UP001377804"/>
    </source>
</evidence>
<dbReference type="EMBL" id="JAWMWG010000001">
    <property type="protein sequence ID" value="MEJ6347788.1"/>
    <property type="molecule type" value="Genomic_DNA"/>
</dbReference>
<evidence type="ECO:0000313" key="2">
    <source>
        <dbReference type="EMBL" id="MEJ6347788.1"/>
    </source>
</evidence>
<dbReference type="RefSeq" id="WP_339968297.1">
    <property type="nucleotide sequence ID" value="NZ_JAWMWG010000001.1"/>
</dbReference>
<feature type="transmembrane region" description="Helical" evidence="1">
    <location>
        <begin position="6"/>
        <end position="27"/>
    </location>
</feature>
<organism evidence="2 3">
    <name type="scientific">Holzapfeliella saturejae</name>
    <dbReference type="NCBI Taxonomy" id="3082953"/>
    <lineage>
        <taxon>Bacteria</taxon>
        <taxon>Bacillati</taxon>
        <taxon>Bacillota</taxon>
        <taxon>Bacilli</taxon>
        <taxon>Lactobacillales</taxon>
        <taxon>Lactobacillaceae</taxon>
        <taxon>Holzapfeliella</taxon>
    </lineage>
</organism>